<protein>
    <submittedName>
        <fullName evidence="3">PEGA domain protein</fullName>
    </submittedName>
</protein>
<dbReference type="InterPro" id="IPR013229">
    <property type="entry name" value="PEGA"/>
</dbReference>
<proteinExistence type="predicted"/>
<dbReference type="GeneID" id="36102917"/>
<dbReference type="Proteomes" id="UP000590564">
    <property type="component" value="Unassembled WGS sequence"/>
</dbReference>
<feature type="transmembrane region" description="Helical" evidence="1">
    <location>
        <begin position="247"/>
        <end position="265"/>
    </location>
</feature>
<reference evidence="6" key="1">
    <citation type="journal article" date="2018" name="Genome Announc.">
        <title>Complete Genome Sequence of the Methanococcus maripaludis Type Strain JJ (DSM 2067), a Model for Selenoprotein Synthesis in Archaea.</title>
        <authorList>
            <person name="Poehlein A."/>
            <person name="Heym D."/>
            <person name="Quitzke V."/>
            <person name="Fersch J."/>
            <person name="Daniel R."/>
            <person name="Rother M."/>
        </authorList>
    </citation>
    <scope>NUCLEOTIDE SEQUENCE [LARGE SCALE GENOMIC DNA]</scope>
    <source>
        <strain evidence="6">DSM 2067</strain>
    </source>
</reference>
<reference evidence="3" key="2">
    <citation type="submission" date="2018-02" db="EMBL/GenBank/DDBJ databases">
        <title>Complete genome sequence of the Methanococcus maripaludis type strain JJ (DSM 2067), a model for selenoprotein synthesis in Archaea.</title>
        <authorList>
            <person name="Poehlein A."/>
            <person name="Heym D."/>
            <person name="Quitzke V."/>
            <person name="Fersch J."/>
            <person name="Daniel R."/>
            <person name="Rother M."/>
        </authorList>
    </citation>
    <scope>NUCLEOTIDE SEQUENCE [LARGE SCALE GENOMIC DNA]</scope>
    <source>
        <strain evidence="3">DSM 2067</strain>
    </source>
</reference>
<evidence type="ECO:0000313" key="8">
    <source>
        <dbReference type="Proteomes" id="UP000590564"/>
    </source>
</evidence>
<accession>A0A2L1CCV5</accession>
<evidence type="ECO:0000256" key="1">
    <source>
        <dbReference type="SAM" id="Phobius"/>
    </source>
</evidence>
<dbReference type="Proteomes" id="UP000239462">
    <property type="component" value="Chromosome"/>
</dbReference>
<organism evidence="3 6">
    <name type="scientific">Methanococcus maripaludis</name>
    <name type="common">Methanococcus deltae</name>
    <dbReference type="NCBI Taxonomy" id="39152"/>
    <lineage>
        <taxon>Archaea</taxon>
        <taxon>Methanobacteriati</taxon>
        <taxon>Methanobacteriota</taxon>
        <taxon>Methanomada group</taxon>
        <taxon>Methanococci</taxon>
        <taxon>Methanococcales</taxon>
        <taxon>Methanococcaceae</taxon>
        <taxon>Methanococcus</taxon>
    </lineage>
</organism>
<evidence type="ECO:0000313" key="7">
    <source>
        <dbReference type="Proteomes" id="UP000567099"/>
    </source>
</evidence>
<gene>
    <name evidence="4" type="ORF">HNP94_000715</name>
    <name evidence="5" type="ORF">HNP96_000300</name>
    <name evidence="3" type="ORF">MMJJ_18350</name>
</gene>
<dbReference type="EMBL" id="JACHED010000001">
    <property type="protein sequence ID" value="MBB6496279.1"/>
    <property type="molecule type" value="Genomic_DNA"/>
</dbReference>
<dbReference type="AlphaFoldDB" id="A0A2L1CCV5"/>
<dbReference type="Pfam" id="PF08308">
    <property type="entry name" value="PEGA"/>
    <property type="match status" value="1"/>
</dbReference>
<name>A0A2L1CCV5_METMI</name>
<keyword evidence="1" id="KW-0812">Transmembrane</keyword>
<dbReference type="EMBL" id="CP026606">
    <property type="protein sequence ID" value="AVB77205.1"/>
    <property type="molecule type" value="Genomic_DNA"/>
</dbReference>
<sequence>MFKKSLFILLICIILNIVSVSAVPYLDASASTPEIERGSTERIYLEIEEVGGVSSAYNITAVPEIYEDNVKITPKNIEIPVINDGTVIKVSFKINASKNAELGEKSGKIFIQYYDYDSENEVYVGPKTIQKKFNYKISEGRGIYSINSNPKNMPIYVDGNYVGNTPLNVSIKEGNHFLRLSSEIFGNYSEKVTVYAGENYDLFKNFEESEKIEIFENVSENISISKNTSKNISEVSEISKNIGFEGILVYLGFLLAALFVIFVFTKNKY</sequence>
<feature type="domain" description="PEGA" evidence="2">
    <location>
        <begin position="142"/>
        <end position="209"/>
    </location>
</feature>
<evidence type="ECO:0000313" key="5">
    <source>
        <dbReference type="EMBL" id="MBB6496279.1"/>
    </source>
</evidence>
<evidence type="ECO:0000313" key="3">
    <source>
        <dbReference type="EMBL" id="AVB77205.1"/>
    </source>
</evidence>
<evidence type="ECO:0000313" key="4">
    <source>
        <dbReference type="EMBL" id="MBA2863715.1"/>
    </source>
</evidence>
<keyword evidence="1" id="KW-1133">Transmembrane helix</keyword>
<dbReference type="KEGG" id="mmad:MMJJ_18350"/>
<keyword evidence="1" id="KW-0472">Membrane</keyword>
<dbReference type="Proteomes" id="UP000567099">
    <property type="component" value="Unassembled WGS sequence"/>
</dbReference>
<dbReference type="RefSeq" id="WP_104838544.1">
    <property type="nucleotide sequence ID" value="NZ_CP026606.1"/>
</dbReference>
<evidence type="ECO:0000313" key="6">
    <source>
        <dbReference type="Proteomes" id="UP000239462"/>
    </source>
</evidence>
<dbReference type="PANTHER" id="PTHR36194:SF1">
    <property type="entry name" value="S-LAYER-LIKE PROTEIN"/>
    <property type="match status" value="1"/>
</dbReference>
<evidence type="ECO:0000259" key="2">
    <source>
        <dbReference type="Pfam" id="PF08308"/>
    </source>
</evidence>
<reference evidence="5 8" key="3">
    <citation type="submission" date="2020-08" db="EMBL/GenBank/DDBJ databases">
        <title>Genomic Encyclopedia of Type Strains, Phase IV (KMG-V): Genome sequencing to study the core and pangenomes of soil and plant-associated prokaryotes.</title>
        <authorList>
            <person name="Whitman W."/>
        </authorList>
    </citation>
    <scope>NUCLEOTIDE SEQUENCE [LARGE SCALE GENOMIC DNA]</scope>
    <source>
        <strain evidence="4 7">C13</strain>
        <strain evidence="5 8">D1</strain>
    </source>
</reference>
<dbReference type="PANTHER" id="PTHR36194">
    <property type="entry name" value="S-LAYER-LIKE PROTEIN"/>
    <property type="match status" value="1"/>
</dbReference>
<dbReference type="EMBL" id="JACDUO010000001">
    <property type="protein sequence ID" value="MBA2863715.1"/>
    <property type="molecule type" value="Genomic_DNA"/>
</dbReference>